<dbReference type="GO" id="GO:0006094">
    <property type="term" value="P:gluconeogenesis"/>
    <property type="evidence" value="ECO:0007669"/>
    <property type="project" value="TreeGrafter"/>
</dbReference>
<dbReference type="PROSITE" id="PS00171">
    <property type="entry name" value="TIM_1"/>
    <property type="match status" value="1"/>
</dbReference>
<dbReference type="InterPro" id="IPR020861">
    <property type="entry name" value="Triosephosphate_isomerase_AS"/>
</dbReference>
<dbReference type="CDD" id="cd00311">
    <property type="entry name" value="TIM"/>
    <property type="match status" value="1"/>
</dbReference>
<dbReference type="EMBL" id="UINC01000157">
    <property type="protein sequence ID" value="SUZ50192.1"/>
    <property type="molecule type" value="Genomic_DNA"/>
</dbReference>
<dbReference type="Gene3D" id="3.20.20.70">
    <property type="entry name" value="Aldolase class I"/>
    <property type="match status" value="1"/>
</dbReference>
<dbReference type="InterPro" id="IPR013785">
    <property type="entry name" value="Aldolase_TIM"/>
</dbReference>
<dbReference type="InterPro" id="IPR035990">
    <property type="entry name" value="TIM_sf"/>
</dbReference>
<dbReference type="NCBIfam" id="TIGR00419">
    <property type="entry name" value="tim"/>
    <property type="match status" value="1"/>
</dbReference>
<dbReference type="GO" id="GO:0005829">
    <property type="term" value="C:cytosol"/>
    <property type="evidence" value="ECO:0007669"/>
    <property type="project" value="TreeGrafter"/>
</dbReference>
<dbReference type="GO" id="GO:0004807">
    <property type="term" value="F:triose-phosphate isomerase activity"/>
    <property type="evidence" value="ECO:0007669"/>
    <property type="project" value="InterPro"/>
</dbReference>
<dbReference type="AlphaFoldDB" id="A0A381N6G6"/>
<evidence type="ECO:0000256" key="1">
    <source>
        <dbReference type="ARBA" id="ARBA00023235"/>
    </source>
</evidence>
<sequence>MFIANWKMNGSQSMLVRWLEGINKTLDESLQTKCILCPPVCFLSEASKIIKREKLSISLGAQNIDPSNISPLTGGIDGAMLKELGAEYVVIGHSERRKVFKEDNQLLLEKLESASKEDLRVIFCIGESLKEKGEGKTISVLREQLEILNDAELNKFIVAYEPVWAIGSGETAKLDDIEDIHRQIVNEVRSFEKESFLGVFYGGSVDSSSSRQILSLKGVQGLLIGGASLECEEFCNIVLTNNRN</sequence>
<evidence type="ECO:0008006" key="3">
    <source>
        <dbReference type="Google" id="ProtNLM"/>
    </source>
</evidence>
<accession>A0A381N6G6</accession>
<dbReference type="InterPro" id="IPR000652">
    <property type="entry name" value="Triosephosphate_isomerase"/>
</dbReference>
<dbReference type="Pfam" id="PF00121">
    <property type="entry name" value="TIM"/>
    <property type="match status" value="1"/>
</dbReference>
<dbReference type="SUPFAM" id="SSF51351">
    <property type="entry name" value="Triosephosphate isomerase (TIM)"/>
    <property type="match status" value="1"/>
</dbReference>
<reference evidence="2" key="1">
    <citation type="submission" date="2018-05" db="EMBL/GenBank/DDBJ databases">
        <authorList>
            <person name="Lanie J.A."/>
            <person name="Ng W.-L."/>
            <person name="Kazmierczak K.M."/>
            <person name="Andrzejewski T.M."/>
            <person name="Davidsen T.M."/>
            <person name="Wayne K.J."/>
            <person name="Tettelin H."/>
            <person name="Glass J.I."/>
            <person name="Rusch D."/>
            <person name="Podicherti R."/>
            <person name="Tsui H.-C.T."/>
            <person name="Winkler M.E."/>
        </authorList>
    </citation>
    <scope>NUCLEOTIDE SEQUENCE</scope>
</reference>
<evidence type="ECO:0000313" key="2">
    <source>
        <dbReference type="EMBL" id="SUZ50192.1"/>
    </source>
</evidence>
<dbReference type="GO" id="GO:0019563">
    <property type="term" value="P:glycerol catabolic process"/>
    <property type="evidence" value="ECO:0007669"/>
    <property type="project" value="TreeGrafter"/>
</dbReference>
<gene>
    <name evidence="2" type="ORF">METZ01_LOCUS3046</name>
</gene>
<keyword evidence="1" id="KW-0413">Isomerase</keyword>
<dbReference type="GO" id="GO:0046166">
    <property type="term" value="P:glyceraldehyde-3-phosphate biosynthetic process"/>
    <property type="evidence" value="ECO:0007669"/>
    <property type="project" value="TreeGrafter"/>
</dbReference>
<dbReference type="PROSITE" id="PS51440">
    <property type="entry name" value="TIM_2"/>
    <property type="match status" value="1"/>
</dbReference>
<protein>
    <recommendedName>
        <fullName evidence="3">Triose-phosphate isomerase</fullName>
    </recommendedName>
</protein>
<organism evidence="2">
    <name type="scientific">marine metagenome</name>
    <dbReference type="NCBI Taxonomy" id="408172"/>
    <lineage>
        <taxon>unclassified sequences</taxon>
        <taxon>metagenomes</taxon>
        <taxon>ecological metagenomes</taxon>
    </lineage>
</organism>
<proteinExistence type="predicted"/>
<dbReference type="PANTHER" id="PTHR21139">
    <property type="entry name" value="TRIOSEPHOSPHATE ISOMERASE"/>
    <property type="match status" value="1"/>
</dbReference>
<dbReference type="PANTHER" id="PTHR21139:SF42">
    <property type="entry name" value="TRIOSEPHOSPHATE ISOMERASE"/>
    <property type="match status" value="1"/>
</dbReference>
<dbReference type="GO" id="GO:0006096">
    <property type="term" value="P:glycolytic process"/>
    <property type="evidence" value="ECO:0007669"/>
    <property type="project" value="TreeGrafter"/>
</dbReference>
<name>A0A381N6G6_9ZZZZ</name>